<organism evidence="1 2">
    <name type="scientific">Pseudomonas phage Achelous</name>
    <dbReference type="NCBI Taxonomy" id="2163982"/>
    <lineage>
        <taxon>Viruses</taxon>
        <taxon>Duplodnaviria</taxon>
        <taxon>Heunggongvirae</taxon>
        <taxon>Uroviricota</taxon>
        <taxon>Caudoviricetes</taxon>
        <taxon>Autographivirales</taxon>
        <taxon>Autosignataviridae</taxon>
        <taxon>Colwellvirinae</taxon>
        <taxon>Nerthusvirus</taxon>
        <taxon>Nerthusvirus achelous</taxon>
        <taxon>Uliginvirus achelous</taxon>
    </lineage>
</organism>
<proteinExistence type="predicted"/>
<dbReference type="EMBL" id="MH113814">
    <property type="protein sequence ID" value="AWD90683.1"/>
    <property type="molecule type" value="Genomic_DNA"/>
</dbReference>
<protein>
    <submittedName>
        <fullName evidence="1">Uncharacterized protein</fullName>
    </submittedName>
</protein>
<dbReference type="Proteomes" id="UP000247252">
    <property type="component" value="Segment"/>
</dbReference>
<reference evidence="1 2" key="1">
    <citation type="submission" date="2018-03" db="EMBL/GenBank/DDBJ databases">
        <title>Phage therapy in agriculture - a green tech approach to combat plant pathogenic bacteria.</title>
        <authorList>
            <person name="Carstens A.B."/>
            <person name="Djurhuus A.M."/>
            <person name="Hansen L.H."/>
        </authorList>
    </citation>
    <scope>NUCLEOTIDE SEQUENCE [LARGE SCALE GENOMIC DNA]</scope>
</reference>
<dbReference type="GeneID" id="54991102"/>
<evidence type="ECO:0000313" key="1">
    <source>
        <dbReference type="EMBL" id="AWD90683.1"/>
    </source>
</evidence>
<dbReference type="RefSeq" id="YP_009800601.1">
    <property type="nucleotide sequence ID" value="NC_047956.1"/>
</dbReference>
<keyword evidence="2" id="KW-1185">Reference proteome</keyword>
<name>A0A2S1GMV7_9CAUD</name>
<sequence length="94" mass="10865">MGDDFDYQAVSYHDETQFSTVGNSVAVNMVHALDAAMHNAGYFNTDHKRARFAELLRKEDKRLFYVWMYHGANYTATERDTLNRLANKVRAESV</sequence>
<dbReference type="KEGG" id="vg:54991102"/>
<evidence type="ECO:0000313" key="2">
    <source>
        <dbReference type="Proteomes" id="UP000247252"/>
    </source>
</evidence>
<accession>A0A2S1GMV7</accession>